<dbReference type="Proteomes" id="UP000324726">
    <property type="component" value="Unassembled WGS sequence"/>
</dbReference>
<evidence type="ECO:0000256" key="5">
    <source>
        <dbReference type="SAM" id="MobiDB-lite"/>
    </source>
</evidence>
<evidence type="ECO:0000256" key="6">
    <source>
        <dbReference type="SAM" id="Phobius"/>
    </source>
</evidence>
<evidence type="ECO:0000256" key="1">
    <source>
        <dbReference type="ARBA" id="ARBA00009184"/>
    </source>
</evidence>
<dbReference type="InterPro" id="IPR050582">
    <property type="entry name" value="HAD-like_SerB"/>
</dbReference>
<name>A0A5D4FWC5_9CORY</name>
<dbReference type="RefSeq" id="WP_012361093.1">
    <property type="nucleotide sequence ID" value="NZ_CP066064.1"/>
</dbReference>
<gene>
    <name evidence="7" type="ORF">FYJ87_00640</name>
</gene>
<dbReference type="GO" id="GO:0046872">
    <property type="term" value="F:metal ion binding"/>
    <property type="evidence" value="ECO:0007669"/>
    <property type="project" value="UniProtKB-KW"/>
</dbReference>
<evidence type="ECO:0000313" key="7">
    <source>
        <dbReference type="EMBL" id="TYR19569.1"/>
    </source>
</evidence>
<dbReference type="InterPro" id="IPR036412">
    <property type="entry name" value="HAD-like_sf"/>
</dbReference>
<dbReference type="OMA" id="RCYAYSD"/>
<evidence type="ECO:0000256" key="2">
    <source>
        <dbReference type="ARBA" id="ARBA00022723"/>
    </source>
</evidence>
<dbReference type="NCBIfam" id="TIGR01490">
    <property type="entry name" value="HAD-SF-IB-hyp1"/>
    <property type="match status" value="1"/>
</dbReference>
<evidence type="ECO:0000313" key="8">
    <source>
        <dbReference type="Proteomes" id="UP000324726"/>
    </source>
</evidence>
<feature type="transmembrane region" description="Helical" evidence="6">
    <location>
        <begin position="252"/>
        <end position="273"/>
    </location>
</feature>
<keyword evidence="3 7" id="KW-0378">Hydrolase</keyword>
<comment type="similarity">
    <text evidence="1">Belongs to the HAD-like hydrolase superfamily. SerB family.</text>
</comment>
<dbReference type="PANTHER" id="PTHR43344:SF13">
    <property type="entry name" value="PHOSPHATASE RV3661-RELATED"/>
    <property type="match status" value="1"/>
</dbReference>
<evidence type="ECO:0000256" key="3">
    <source>
        <dbReference type="ARBA" id="ARBA00022801"/>
    </source>
</evidence>
<dbReference type="InterPro" id="IPR023214">
    <property type="entry name" value="HAD_sf"/>
</dbReference>
<protein>
    <submittedName>
        <fullName evidence="7">HAD family hydrolase</fullName>
    </submittedName>
</protein>
<dbReference type="AlphaFoldDB" id="A0A5D4FWC5"/>
<dbReference type="GeneID" id="60604640"/>
<dbReference type="Gene3D" id="3.40.50.1000">
    <property type="entry name" value="HAD superfamily/HAD-like"/>
    <property type="match status" value="1"/>
</dbReference>
<keyword evidence="6" id="KW-0812">Transmembrane</keyword>
<dbReference type="Gene3D" id="1.20.1440.100">
    <property type="entry name" value="SG protein - dephosphorylation function"/>
    <property type="match status" value="1"/>
</dbReference>
<dbReference type="EMBL" id="VSZI01000001">
    <property type="protein sequence ID" value="TYR19569.1"/>
    <property type="molecule type" value="Genomic_DNA"/>
</dbReference>
<dbReference type="NCBIfam" id="TIGR01488">
    <property type="entry name" value="HAD-SF-IB"/>
    <property type="match status" value="1"/>
</dbReference>
<dbReference type="GO" id="GO:0016787">
    <property type="term" value="F:hydrolase activity"/>
    <property type="evidence" value="ECO:0007669"/>
    <property type="project" value="UniProtKB-KW"/>
</dbReference>
<organism evidence="7 8">
    <name type="scientific">Corynebacterium urealyticum</name>
    <dbReference type="NCBI Taxonomy" id="43771"/>
    <lineage>
        <taxon>Bacteria</taxon>
        <taxon>Bacillati</taxon>
        <taxon>Actinomycetota</taxon>
        <taxon>Actinomycetes</taxon>
        <taxon>Mycobacteriales</taxon>
        <taxon>Corynebacteriaceae</taxon>
        <taxon>Corynebacterium</taxon>
    </lineage>
</organism>
<keyword evidence="6" id="KW-1133">Transmembrane helix</keyword>
<keyword evidence="6" id="KW-0472">Membrane</keyword>
<sequence>MTPLPRISNRTASRRTAPGRSARRTLAVFDLDKTIVDTSASMAYGRPMAKRGIITTGEMLRIGAMLFSYMLTTHTDENLDATKDALSSMIRNRPAASLRAIAEDALQEVLIPYVYAEARDFIFEHHKLGHDVAIITASARVLVDPIARELQADYLIATELEEIDGTYTGKVLHFNKGQAKVDKLMELVERGGYDLSRSYAYTDSHTDLPLLEAVGHPYAINPDRQLRKIARERDWPIEYFSKPEPLFKPGKVLAGAGTLAFLGAAATGVVLWLRQRAQDVGSASASPLLARLMPRRAS</sequence>
<dbReference type="SUPFAM" id="SSF56784">
    <property type="entry name" value="HAD-like"/>
    <property type="match status" value="1"/>
</dbReference>
<dbReference type="CDD" id="cd02612">
    <property type="entry name" value="HAD_PGPPase"/>
    <property type="match status" value="1"/>
</dbReference>
<reference evidence="7 8" key="1">
    <citation type="submission" date="2019-08" db="EMBL/GenBank/DDBJ databases">
        <title>Draft genome of C. urealyticum strain VH4248.</title>
        <authorList>
            <person name="Navas J."/>
        </authorList>
    </citation>
    <scope>NUCLEOTIDE SEQUENCE [LARGE SCALE GENOMIC DNA]</scope>
    <source>
        <strain evidence="7 8">VH4248</strain>
    </source>
</reference>
<dbReference type="InterPro" id="IPR006385">
    <property type="entry name" value="HAD_hydro_SerB1"/>
</dbReference>
<keyword evidence="2" id="KW-0479">Metal-binding</keyword>
<accession>A0A5D4FWC5</accession>
<comment type="caution">
    <text evidence="7">The sequence shown here is derived from an EMBL/GenBank/DDBJ whole genome shotgun (WGS) entry which is preliminary data.</text>
</comment>
<feature type="region of interest" description="Disordered" evidence="5">
    <location>
        <begin position="1"/>
        <end position="21"/>
    </location>
</feature>
<dbReference type="PANTHER" id="PTHR43344">
    <property type="entry name" value="PHOSPHOSERINE PHOSPHATASE"/>
    <property type="match status" value="1"/>
</dbReference>
<dbReference type="Pfam" id="PF12710">
    <property type="entry name" value="HAD"/>
    <property type="match status" value="1"/>
</dbReference>
<keyword evidence="4" id="KW-0460">Magnesium</keyword>
<evidence type="ECO:0000256" key="4">
    <source>
        <dbReference type="ARBA" id="ARBA00022842"/>
    </source>
</evidence>
<proteinExistence type="inferred from homology"/>